<evidence type="ECO:0008006" key="13">
    <source>
        <dbReference type="Google" id="ProtNLM"/>
    </source>
</evidence>
<dbReference type="InterPro" id="IPR003691">
    <property type="entry name" value="FluC"/>
</dbReference>
<name>A0AAD6IYZ6_DREDA</name>
<keyword evidence="6 10" id="KW-0472">Membrane</keyword>
<protein>
    <recommendedName>
        <fullName evidence="13">Chromosome condensation protein</fullName>
    </recommendedName>
</protein>
<sequence length="512" mass="55699">MASSTTTRDVPNKADSEAVPRDDGSIVTELSRRMSTGLHPVDTETSHQSHHSQPSRRYSGVAEVDAPAPVQDVTESGLGYRRSFLEDERREEQLEGEARHSGSIGTDLSRRMSTGLHPVDTETSHHSHRYSGVAEVDAPAPVQDAEESGLGYRRSFLEDERREEQLESETYAPPRKTHKEWLDLITTLSWLIFFSIWGALARVGLSALTTYPGSPVAGVIWANFAGSFVMGFMAEEIRFFAVPDEATSDEQEDKTGATTKYIGHWSIDKKAIPLYIGIATGFCGSLTSFSSWMRDAFFAMSNTQPAHPRHRGYNVEALLAEILATIALSVGGLKAGAHLALFLRPGIPTMPSTFRPHLDFAGLVLGPACWVGVALMAVFIPKWRGTVLFAGVFAPVGTILRFIASRKLNPLMPAFPLGTFTVNVSGSVLDAMFILLQDYSPVGRLGCQALQGLEDGLCGCLTTVSTWVVEVTTLRRGHAYRYGGASVVSGIAAFVVILGTYTWDHGLDGKKC</sequence>
<comment type="catalytic activity">
    <reaction evidence="8">
        <text>fluoride(in) = fluoride(out)</text>
        <dbReference type="Rhea" id="RHEA:76159"/>
        <dbReference type="ChEBI" id="CHEBI:17051"/>
    </reaction>
    <physiologicalReaction direction="left-to-right" evidence="8">
        <dbReference type="Rhea" id="RHEA:76160"/>
    </physiologicalReaction>
</comment>
<evidence type="ECO:0000256" key="3">
    <source>
        <dbReference type="ARBA" id="ARBA00022475"/>
    </source>
</evidence>
<evidence type="ECO:0000256" key="2">
    <source>
        <dbReference type="ARBA" id="ARBA00004651"/>
    </source>
</evidence>
<dbReference type="PANTHER" id="PTHR28259">
    <property type="entry name" value="FLUORIDE EXPORT PROTEIN 1-RELATED"/>
    <property type="match status" value="1"/>
</dbReference>
<keyword evidence="4 10" id="KW-0812">Transmembrane</keyword>
<evidence type="ECO:0000256" key="9">
    <source>
        <dbReference type="SAM" id="MobiDB-lite"/>
    </source>
</evidence>
<proteinExistence type="inferred from homology"/>
<organism evidence="11 12">
    <name type="scientific">Drechslerella dactyloides</name>
    <name type="common">Nematode-trapping fungus</name>
    <name type="synonym">Arthrobotrys dactyloides</name>
    <dbReference type="NCBI Taxonomy" id="74499"/>
    <lineage>
        <taxon>Eukaryota</taxon>
        <taxon>Fungi</taxon>
        <taxon>Dikarya</taxon>
        <taxon>Ascomycota</taxon>
        <taxon>Pezizomycotina</taxon>
        <taxon>Orbiliomycetes</taxon>
        <taxon>Orbiliales</taxon>
        <taxon>Orbiliaceae</taxon>
        <taxon>Drechslerella</taxon>
    </lineage>
</organism>
<feature type="transmembrane region" description="Helical" evidence="10">
    <location>
        <begin position="482"/>
        <end position="503"/>
    </location>
</feature>
<evidence type="ECO:0000256" key="8">
    <source>
        <dbReference type="ARBA" id="ARBA00035585"/>
    </source>
</evidence>
<evidence type="ECO:0000256" key="10">
    <source>
        <dbReference type="SAM" id="Phobius"/>
    </source>
</evidence>
<accession>A0AAD6IYZ6</accession>
<dbReference type="Pfam" id="PF02537">
    <property type="entry name" value="CRCB"/>
    <property type="match status" value="2"/>
</dbReference>
<reference evidence="11" key="1">
    <citation type="submission" date="2023-01" db="EMBL/GenBank/DDBJ databases">
        <title>The chitinases involved in constricting ring structure development in the nematode-trapping fungus Drechslerella dactyloides.</title>
        <authorList>
            <person name="Wang R."/>
            <person name="Zhang L."/>
            <person name="Tang P."/>
            <person name="Li S."/>
            <person name="Liang L."/>
        </authorList>
    </citation>
    <scope>NUCLEOTIDE SEQUENCE</scope>
    <source>
        <strain evidence="11">YMF1.00031</strain>
    </source>
</reference>
<comment type="subcellular location">
    <subcellularLocation>
        <location evidence="2">Cell membrane</location>
        <topology evidence="2">Multi-pass membrane protein</topology>
    </subcellularLocation>
</comment>
<comment type="function">
    <text evidence="1">Fluoride channel required for the rapid expulsion of cytoplasmic fluoride.</text>
</comment>
<feature type="transmembrane region" description="Helical" evidence="10">
    <location>
        <begin position="386"/>
        <end position="403"/>
    </location>
</feature>
<evidence type="ECO:0000256" key="5">
    <source>
        <dbReference type="ARBA" id="ARBA00022989"/>
    </source>
</evidence>
<feature type="transmembrane region" description="Helical" evidence="10">
    <location>
        <begin position="272"/>
        <end position="293"/>
    </location>
</feature>
<evidence type="ECO:0000256" key="7">
    <source>
        <dbReference type="ARBA" id="ARBA00035120"/>
    </source>
</evidence>
<keyword evidence="3" id="KW-1003">Cell membrane</keyword>
<dbReference type="GO" id="GO:0005886">
    <property type="term" value="C:plasma membrane"/>
    <property type="evidence" value="ECO:0007669"/>
    <property type="project" value="UniProtKB-SubCell"/>
</dbReference>
<dbReference type="GO" id="GO:1903425">
    <property type="term" value="F:fluoride transmembrane transporter activity"/>
    <property type="evidence" value="ECO:0007669"/>
    <property type="project" value="TreeGrafter"/>
</dbReference>
<feature type="compositionally biased region" description="Basic and acidic residues" evidence="9">
    <location>
        <begin position="88"/>
        <end position="100"/>
    </location>
</feature>
<feature type="region of interest" description="Disordered" evidence="9">
    <location>
        <begin position="88"/>
        <end position="145"/>
    </location>
</feature>
<dbReference type="AlphaFoldDB" id="A0AAD6IYZ6"/>
<keyword evidence="12" id="KW-1185">Reference proteome</keyword>
<feature type="transmembrane region" description="Helical" evidence="10">
    <location>
        <begin position="358"/>
        <end position="380"/>
    </location>
</feature>
<feature type="transmembrane region" description="Helical" evidence="10">
    <location>
        <begin position="213"/>
        <end position="234"/>
    </location>
</feature>
<evidence type="ECO:0000256" key="6">
    <source>
        <dbReference type="ARBA" id="ARBA00023136"/>
    </source>
</evidence>
<feature type="transmembrane region" description="Helical" evidence="10">
    <location>
        <begin position="415"/>
        <end position="436"/>
    </location>
</feature>
<evidence type="ECO:0000256" key="1">
    <source>
        <dbReference type="ARBA" id="ARBA00002598"/>
    </source>
</evidence>
<dbReference type="Proteomes" id="UP001221413">
    <property type="component" value="Unassembled WGS sequence"/>
</dbReference>
<dbReference type="PANTHER" id="PTHR28259:SF1">
    <property type="entry name" value="FLUORIDE EXPORT PROTEIN 1-RELATED"/>
    <property type="match status" value="1"/>
</dbReference>
<gene>
    <name evidence="11" type="ORF">Dda_3989</name>
</gene>
<evidence type="ECO:0000256" key="4">
    <source>
        <dbReference type="ARBA" id="ARBA00022692"/>
    </source>
</evidence>
<comment type="similarity">
    <text evidence="7">Belongs to the fluoride channel Fluc/FEX (TC 1.A.43) family.</text>
</comment>
<keyword evidence="5 10" id="KW-1133">Transmembrane helix</keyword>
<evidence type="ECO:0000313" key="11">
    <source>
        <dbReference type="EMBL" id="KAJ6261320.1"/>
    </source>
</evidence>
<feature type="transmembrane region" description="Helical" evidence="10">
    <location>
        <begin position="181"/>
        <end position="201"/>
    </location>
</feature>
<comment type="caution">
    <text evidence="11">The sequence shown here is derived from an EMBL/GenBank/DDBJ whole genome shotgun (WGS) entry which is preliminary data.</text>
</comment>
<feature type="compositionally biased region" description="Basic and acidic residues" evidence="9">
    <location>
        <begin position="10"/>
        <end position="24"/>
    </location>
</feature>
<evidence type="ECO:0000313" key="12">
    <source>
        <dbReference type="Proteomes" id="UP001221413"/>
    </source>
</evidence>
<dbReference type="EMBL" id="JAQGDS010000004">
    <property type="protein sequence ID" value="KAJ6261320.1"/>
    <property type="molecule type" value="Genomic_DNA"/>
</dbReference>
<feature type="region of interest" description="Disordered" evidence="9">
    <location>
        <begin position="1"/>
        <end position="63"/>
    </location>
</feature>